<dbReference type="EMBL" id="GISG01271917">
    <property type="protein sequence ID" value="MBA4676565.1"/>
    <property type="molecule type" value="Transcribed_RNA"/>
</dbReference>
<name>A0A7C9EZW8_OPUST</name>
<keyword evidence="4" id="KW-0539">Nucleus</keyword>
<keyword evidence="3" id="KW-0804">Transcription</keyword>
<dbReference type="InterPro" id="IPR011598">
    <property type="entry name" value="bHLH_dom"/>
</dbReference>
<reference evidence="8" key="1">
    <citation type="journal article" date="2013" name="J. Plant Res.">
        <title>Effect of fungi and light on seed germination of three Opuntia species from semiarid lands of central Mexico.</title>
        <authorList>
            <person name="Delgado-Sanchez P."/>
            <person name="Jimenez-Bremont J.F."/>
            <person name="Guerrero-Gonzalez Mde L."/>
            <person name="Flores J."/>
        </authorList>
    </citation>
    <scope>NUCLEOTIDE SEQUENCE</scope>
    <source>
        <tissue evidence="8">Cladode</tissue>
    </source>
</reference>
<keyword evidence="5" id="KW-0175">Coiled coil</keyword>
<organism evidence="8">
    <name type="scientific">Opuntia streptacantha</name>
    <name type="common">Prickly pear cactus</name>
    <name type="synonym">Opuntia cardona</name>
    <dbReference type="NCBI Taxonomy" id="393608"/>
    <lineage>
        <taxon>Eukaryota</taxon>
        <taxon>Viridiplantae</taxon>
        <taxon>Streptophyta</taxon>
        <taxon>Embryophyta</taxon>
        <taxon>Tracheophyta</taxon>
        <taxon>Spermatophyta</taxon>
        <taxon>Magnoliopsida</taxon>
        <taxon>eudicotyledons</taxon>
        <taxon>Gunneridae</taxon>
        <taxon>Pentapetalae</taxon>
        <taxon>Caryophyllales</taxon>
        <taxon>Cactineae</taxon>
        <taxon>Cactaceae</taxon>
        <taxon>Opuntioideae</taxon>
        <taxon>Opuntia</taxon>
    </lineage>
</organism>
<evidence type="ECO:0000259" key="7">
    <source>
        <dbReference type="PROSITE" id="PS50888"/>
    </source>
</evidence>
<evidence type="ECO:0000256" key="4">
    <source>
        <dbReference type="ARBA" id="ARBA00023242"/>
    </source>
</evidence>
<dbReference type="PANTHER" id="PTHR45959:SF2">
    <property type="entry name" value="BHLH TRANSCRIPTION FACTOR"/>
    <property type="match status" value="1"/>
</dbReference>
<dbReference type="SMART" id="SM00353">
    <property type="entry name" value="HLH"/>
    <property type="match status" value="1"/>
</dbReference>
<keyword evidence="2" id="KW-0805">Transcription regulation</keyword>
<evidence type="ECO:0000256" key="5">
    <source>
        <dbReference type="SAM" id="Coils"/>
    </source>
</evidence>
<dbReference type="Pfam" id="PF00010">
    <property type="entry name" value="HLH"/>
    <property type="match status" value="1"/>
</dbReference>
<feature type="region of interest" description="Disordered" evidence="6">
    <location>
        <begin position="51"/>
        <end position="70"/>
    </location>
</feature>
<feature type="region of interest" description="Disordered" evidence="6">
    <location>
        <begin position="253"/>
        <end position="273"/>
    </location>
</feature>
<dbReference type="PANTHER" id="PTHR45959">
    <property type="entry name" value="BHLH TRANSCRIPTION FACTOR"/>
    <property type="match status" value="1"/>
</dbReference>
<dbReference type="Gene3D" id="4.10.280.10">
    <property type="entry name" value="Helix-loop-helix DNA-binding domain"/>
    <property type="match status" value="1"/>
</dbReference>
<feature type="domain" description="BHLH" evidence="7">
    <location>
        <begin position="174"/>
        <end position="223"/>
    </location>
</feature>
<dbReference type="PROSITE" id="PS50888">
    <property type="entry name" value="BHLH"/>
    <property type="match status" value="1"/>
</dbReference>
<proteinExistence type="predicted"/>
<feature type="region of interest" description="Disordered" evidence="6">
    <location>
        <begin position="80"/>
        <end position="101"/>
    </location>
</feature>
<comment type="subcellular location">
    <subcellularLocation>
        <location evidence="1">Nucleus</location>
    </subcellularLocation>
</comment>
<feature type="region of interest" description="Disordered" evidence="6">
    <location>
        <begin position="115"/>
        <end position="142"/>
    </location>
</feature>
<evidence type="ECO:0000256" key="3">
    <source>
        <dbReference type="ARBA" id="ARBA00023163"/>
    </source>
</evidence>
<sequence>MDMSTQNAWLIELGDMGDDQLALLHEIPEINCFDDIIPDQNIAAVLQGMDMNSQQQQPHQSLSSSTDSSVTTLTSFAGAGATATAARPSKQRRVQNSSSSSPPCLPVILNFGSASSMPDDDYHRGNVAPVESRRQYNEVDNEEKQKYLANGCTRSKADGQTPAKRKSSVVKAATASRDHVLSERRRREKITQHLIALSALLPGLKKMDKSSVLGEAIKHIKQLQERVKNLEEDNGRKMVESGVLVKQSQVALEDDDLSSSGDNVNEDPSKTNSYQDEDFLSGIDVRVWKNNLLLKLQCERQEAILPKILSVLEKNHLLVSTVHVTPFGDKNFDITVIAQMDKEVKPQNVVGDLSCVIKGFSFG</sequence>
<dbReference type="InterPro" id="IPR036638">
    <property type="entry name" value="HLH_DNA-bd_sf"/>
</dbReference>
<feature type="coiled-coil region" evidence="5">
    <location>
        <begin position="213"/>
        <end position="240"/>
    </location>
</feature>
<evidence type="ECO:0000313" key="8">
    <source>
        <dbReference type="EMBL" id="MBA4676565.1"/>
    </source>
</evidence>
<evidence type="ECO:0000256" key="6">
    <source>
        <dbReference type="SAM" id="MobiDB-lite"/>
    </source>
</evidence>
<dbReference type="GO" id="GO:0046983">
    <property type="term" value="F:protein dimerization activity"/>
    <property type="evidence" value="ECO:0007669"/>
    <property type="project" value="InterPro"/>
</dbReference>
<dbReference type="SUPFAM" id="SSF47459">
    <property type="entry name" value="HLH, helix-loop-helix DNA-binding domain"/>
    <property type="match status" value="1"/>
</dbReference>
<dbReference type="GO" id="GO:0005634">
    <property type="term" value="C:nucleus"/>
    <property type="evidence" value="ECO:0007669"/>
    <property type="project" value="UniProtKB-SubCell"/>
</dbReference>
<dbReference type="AlphaFoldDB" id="A0A7C9EZW8"/>
<dbReference type="InterPro" id="IPR052610">
    <property type="entry name" value="bHLH_transcription_regulator"/>
</dbReference>
<feature type="compositionally biased region" description="Basic and acidic residues" evidence="6">
    <location>
        <begin position="131"/>
        <end position="142"/>
    </location>
</feature>
<feature type="compositionally biased region" description="Low complexity" evidence="6">
    <location>
        <begin position="53"/>
        <end position="70"/>
    </location>
</feature>
<evidence type="ECO:0000256" key="2">
    <source>
        <dbReference type="ARBA" id="ARBA00023015"/>
    </source>
</evidence>
<accession>A0A7C9EZW8</accession>
<reference evidence="8" key="2">
    <citation type="submission" date="2020-07" db="EMBL/GenBank/DDBJ databases">
        <authorList>
            <person name="Vera ALvarez R."/>
            <person name="Arias-Moreno D.M."/>
            <person name="Jimenez-Jacinto V."/>
            <person name="Jimenez-Bremont J.F."/>
            <person name="Swaminathan K."/>
            <person name="Moose S.P."/>
            <person name="Guerrero-Gonzalez M.L."/>
            <person name="Marino-Ramirez L."/>
            <person name="Landsman D."/>
            <person name="Rodriguez-Kessler M."/>
            <person name="Delgado-Sanchez P."/>
        </authorList>
    </citation>
    <scope>NUCLEOTIDE SEQUENCE</scope>
    <source>
        <tissue evidence="8">Cladode</tissue>
    </source>
</reference>
<evidence type="ECO:0000256" key="1">
    <source>
        <dbReference type="ARBA" id="ARBA00004123"/>
    </source>
</evidence>
<protein>
    <recommendedName>
        <fullName evidence="7">BHLH domain-containing protein</fullName>
    </recommendedName>
</protein>